<dbReference type="AlphaFoldDB" id="A0A3M7PR81"/>
<organism evidence="2 3">
    <name type="scientific">Brachionus plicatilis</name>
    <name type="common">Marine rotifer</name>
    <name type="synonym">Brachionus muelleri</name>
    <dbReference type="NCBI Taxonomy" id="10195"/>
    <lineage>
        <taxon>Eukaryota</taxon>
        <taxon>Metazoa</taxon>
        <taxon>Spiralia</taxon>
        <taxon>Gnathifera</taxon>
        <taxon>Rotifera</taxon>
        <taxon>Eurotatoria</taxon>
        <taxon>Monogononta</taxon>
        <taxon>Pseudotrocha</taxon>
        <taxon>Ploima</taxon>
        <taxon>Brachionidae</taxon>
        <taxon>Brachionus</taxon>
    </lineage>
</organism>
<keyword evidence="3" id="KW-1185">Reference proteome</keyword>
<keyword evidence="1" id="KW-0812">Transmembrane</keyword>
<comment type="caution">
    <text evidence="2">The sequence shown here is derived from an EMBL/GenBank/DDBJ whole genome shotgun (WGS) entry which is preliminary data.</text>
</comment>
<reference evidence="2 3" key="1">
    <citation type="journal article" date="2018" name="Sci. Rep.">
        <title>Genomic signatures of local adaptation to the degree of environmental predictability in rotifers.</title>
        <authorList>
            <person name="Franch-Gras L."/>
            <person name="Hahn C."/>
            <person name="Garcia-Roger E.M."/>
            <person name="Carmona M.J."/>
            <person name="Serra M."/>
            <person name="Gomez A."/>
        </authorList>
    </citation>
    <scope>NUCLEOTIDE SEQUENCE [LARGE SCALE GENOMIC DNA]</scope>
    <source>
        <strain evidence="2">HYR1</strain>
    </source>
</reference>
<keyword evidence="1" id="KW-0472">Membrane</keyword>
<feature type="transmembrane region" description="Helical" evidence="1">
    <location>
        <begin position="23"/>
        <end position="47"/>
    </location>
</feature>
<dbReference type="EMBL" id="REGN01009265">
    <property type="protein sequence ID" value="RNA01570.1"/>
    <property type="molecule type" value="Genomic_DNA"/>
</dbReference>
<protein>
    <submittedName>
        <fullName evidence="2">Uncharacterized protein</fullName>
    </submittedName>
</protein>
<evidence type="ECO:0000256" key="1">
    <source>
        <dbReference type="SAM" id="Phobius"/>
    </source>
</evidence>
<name>A0A3M7PR81_BRAPC</name>
<sequence length="103" mass="11902">PIYSTSRSWYRYPYYSYYYPYYYYPYASASAAAAAAASAALTTELTLNKTIARKNAELSDLSYRYERELDGLETDLTCANIDNRHLKSKLKLISFSKMSKIED</sequence>
<evidence type="ECO:0000313" key="2">
    <source>
        <dbReference type="EMBL" id="RNA01570.1"/>
    </source>
</evidence>
<accession>A0A3M7PR81</accession>
<feature type="non-terminal residue" evidence="2">
    <location>
        <position position="1"/>
    </location>
</feature>
<dbReference type="Proteomes" id="UP000276133">
    <property type="component" value="Unassembled WGS sequence"/>
</dbReference>
<proteinExistence type="predicted"/>
<evidence type="ECO:0000313" key="3">
    <source>
        <dbReference type="Proteomes" id="UP000276133"/>
    </source>
</evidence>
<gene>
    <name evidence="2" type="ORF">BpHYR1_005070</name>
</gene>
<keyword evidence="1" id="KW-1133">Transmembrane helix</keyword>